<reference evidence="1" key="1">
    <citation type="submission" date="2021-01" db="EMBL/GenBank/DDBJ databases">
        <authorList>
            <person name="Corre E."/>
            <person name="Pelletier E."/>
            <person name="Niang G."/>
            <person name="Scheremetjew M."/>
            <person name="Finn R."/>
            <person name="Kale V."/>
            <person name="Holt S."/>
            <person name="Cochrane G."/>
            <person name="Meng A."/>
            <person name="Brown T."/>
            <person name="Cohen L."/>
        </authorList>
    </citation>
    <scope>NUCLEOTIDE SEQUENCE</scope>
    <source>
        <strain evidence="1">CCMP1594</strain>
    </source>
</reference>
<protein>
    <submittedName>
        <fullName evidence="1">Uncharacterized protein</fullName>
    </submittedName>
</protein>
<dbReference type="EMBL" id="HBJA01148095">
    <property type="protein sequence ID" value="CAE0839606.1"/>
    <property type="molecule type" value="Transcribed_RNA"/>
</dbReference>
<evidence type="ECO:0000313" key="1">
    <source>
        <dbReference type="EMBL" id="CAE0839606.1"/>
    </source>
</evidence>
<accession>A0A7S4GKE4</accession>
<proteinExistence type="predicted"/>
<sequence>MRSGPVVVGLPSSVNRRPVAVNPPVTAVLPCRAPSRPTKGGHFAVVRRSPARCPHKDQPAATGPTSQSYVELASQYWTDKRPWTTWKAGDDLQCLAYAFCLTESRRAV</sequence>
<dbReference type="AlphaFoldDB" id="A0A7S4GKE4"/>
<gene>
    <name evidence="1" type="ORF">EGYM00163_LOCUS50978</name>
</gene>
<name>A0A7S4GKE4_9EUGL</name>
<organism evidence="1">
    <name type="scientific">Eutreptiella gymnastica</name>
    <dbReference type="NCBI Taxonomy" id="73025"/>
    <lineage>
        <taxon>Eukaryota</taxon>
        <taxon>Discoba</taxon>
        <taxon>Euglenozoa</taxon>
        <taxon>Euglenida</taxon>
        <taxon>Spirocuta</taxon>
        <taxon>Euglenophyceae</taxon>
        <taxon>Eutreptiales</taxon>
        <taxon>Eutreptiaceae</taxon>
        <taxon>Eutreptiella</taxon>
    </lineage>
</organism>